<feature type="transmembrane region" description="Helical" evidence="1">
    <location>
        <begin position="95"/>
        <end position="121"/>
    </location>
</feature>
<evidence type="ECO:0000313" key="3">
    <source>
        <dbReference type="Proteomes" id="UP000563524"/>
    </source>
</evidence>
<gene>
    <name evidence="2" type="ORF">GGQ59_002189</name>
</gene>
<keyword evidence="1" id="KW-0812">Transmembrane</keyword>
<proteinExistence type="predicted"/>
<comment type="caution">
    <text evidence="2">The sequence shown here is derived from an EMBL/GenBank/DDBJ whole genome shotgun (WGS) entry which is preliminary data.</text>
</comment>
<keyword evidence="1" id="KW-0472">Membrane</keyword>
<evidence type="ECO:0000313" key="2">
    <source>
        <dbReference type="EMBL" id="MBB4659652.1"/>
    </source>
</evidence>
<dbReference type="RefSeq" id="WP_183818452.1">
    <property type="nucleotide sequence ID" value="NZ_JACHOB010000004.1"/>
</dbReference>
<dbReference type="AlphaFoldDB" id="A0A840I5I2"/>
<reference evidence="2 3" key="1">
    <citation type="submission" date="2020-08" db="EMBL/GenBank/DDBJ databases">
        <title>Genomic Encyclopedia of Type Strains, Phase IV (KMG-IV): sequencing the most valuable type-strain genomes for metagenomic binning, comparative biology and taxonomic classification.</title>
        <authorList>
            <person name="Goeker M."/>
        </authorList>
    </citation>
    <scope>NUCLEOTIDE SEQUENCE [LARGE SCALE GENOMIC DNA]</scope>
    <source>
        <strain evidence="2 3">DSM 102850</strain>
    </source>
</reference>
<dbReference type="EMBL" id="JACHOB010000004">
    <property type="protein sequence ID" value="MBB4659652.1"/>
    <property type="molecule type" value="Genomic_DNA"/>
</dbReference>
<feature type="transmembrane region" description="Helical" evidence="1">
    <location>
        <begin position="54"/>
        <end position="74"/>
    </location>
</feature>
<name>A0A840I5I2_9PROT</name>
<feature type="transmembrane region" description="Helical" evidence="1">
    <location>
        <begin position="12"/>
        <end position="34"/>
    </location>
</feature>
<accession>A0A840I5I2</accession>
<keyword evidence="1" id="KW-1133">Transmembrane helix</keyword>
<keyword evidence="3" id="KW-1185">Reference proteome</keyword>
<protein>
    <submittedName>
        <fullName evidence="2">Uncharacterized protein</fullName>
    </submittedName>
</protein>
<dbReference type="Proteomes" id="UP000563524">
    <property type="component" value="Unassembled WGS sequence"/>
</dbReference>
<sequence length="128" mass="13715">MAGTETPRVREGFWRLTLFSLAGPFLWALHFGALYGVQHTACLATGVARDGGGITVYIAVATAAFLVPLLALVFKPRLVARLFRARFADEALERFLLSAARFMAGLSAFGVLGAGLAPFFLRDCPPLG</sequence>
<organism evidence="2 3">
    <name type="scientific">Parvularcula dongshanensis</name>
    <dbReference type="NCBI Taxonomy" id="1173995"/>
    <lineage>
        <taxon>Bacteria</taxon>
        <taxon>Pseudomonadati</taxon>
        <taxon>Pseudomonadota</taxon>
        <taxon>Alphaproteobacteria</taxon>
        <taxon>Parvularculales</taxon>
        <taxon>Parvularculaceae</taxon>
        <taxon>Parvularcula</taxon>
    </lineage>
</organism>
<evidence type="ECO:0000256" key="1">
    <source>
        <dbReference type="SAM" id="Phobius"/>
    </source>
</evidence>